<evidence type="ECO:0000256" key="2">
    <source>
        <dbReference type="ARBA" id="ARBA00022801"/>
    </source>
</evidence>
<dbReference type="RefSeq" id="WP_413779611.1">
    <property type="nucleotide sequence ID" value="NZ_JAUOZS010000001.1"/>
</dbReference>
<evidence type="ECO:0000256" key="1">
    <source>
        <dbReference type="ARBA" id="ARBA00001946"/>
    </source>
</evidence>
<dbReference type="Gene3D" id="3.90.79.10">
    <property type="entry name" value="Nucleoside Triphosphate Pyrophosphohydrolase"/>
    <property type="match status" value="1"/>
</dbReference>
<dbReference type="PANTHER" id="PTHR11839">
    <property type="entry name" value="UDP/ADP-SUGAR PYROPHOSPHATASE"/>
    <property type="match status" value="1"/>
</dbReference>
<dbReference type="PANTHER" id="PTHR11839:SF18">
    <property type="entry name" value="NUDIX HYDROLASE DOMAIN-CONTAINING PROTEIN"/>
    <property type="match status" value="1"/>
</dbReference>
<feature type="domain" description="Nudix hydrolase" evidence="4">
    <location>
        <begin position="41"/>
        <end position="169"/>
    </location>
</feature>
<comment type="caution">
    <text evidence="5">The sequence shown here is derived from an EMBL/GenBank/DDBJ whole genome shotgun (WGS) entry which is preliminary data.</text>
</comment>
<protein>
    <submittedName>
        <fullName evidence="5">NUDIX hydrolase</fullName>
        <ecNumber evidence="5">3.6.-.-</ecNumber>
    </submittedName>
</protein>
<reference evidence="5 6" key="1">
    <citation type="submission" date="2023-07" db="EMBL/GenBank/DDBJ databases">
        <title>The novel representative of Negativicutes class, Anaeroselena agilis gen. nov. sp. nov.</title>
        <authorList>
            <person name="Prokofeva M.I."/>
            <person name="Elcheninov A.G."/>
            <person name="Klyukina A."/>
            <person name="Kublanov I.V."/>
            <person name="Frolov E.N."/>
            <person name="Podosokorskaya O.A."/>
        </authorList>
    </citation>
    <scope>NUCLEOTIDE SEQUENCE [LARGE SCALE GENOMIC DNA]</scope>
    <source>
        <strain evidence="5 6">4137-cl</strain>
    </source>
</reference>
<dbReference type="InterPro" id="IPR020084">
    <property type="entry name" value="NUDIX_hydrolase_CS"/>
</dbReference>
<comment type="similarity">
    <text evidence="3">Belongs to the Nudix hydrolase family.</text>
</comment>
<evidence type="ECO:0000259" key="4">
    <source>
        <dbReference type="PROSITE" id="PS51462"/>
    </source>
</evidence>
<dbReference type="InterPro" id="IPR015797">
    <property type="entry name" value="NUDIX_hydrolase-like_dom_sf"/>
</dbReference>
<dbReference type="Proteomes" id="UP001254848">
    <property type="component" value="Unassembled WGS sequence"/>
</dbReference>
<dbReference type="PROSITE" id="PS51462">
    <property type="entry name" value="NUDIX"/>
    <property type="match status" value="1"/>
</dbReference>
<dbReference type="GO" id="GO:0016787">
    <property type="term" value="F:hydrolase activity"/>
    <property type="evidence" value="ECO:0007669"/>
    <property type="project" value="UniProtKB-KW"/>
</dbReference>
<gene>
    <name evidence="5" type="ORF">Q4T40_07545</name>
</gene>
<sequence length="177" mass="19763">MSRLTEHRLASEIVYNGKILTVRHDRVRLPDGREATRDVVGHPGAVAVVPITATGEIVLVRQYRYPVAKELLEVPAGKLDKGEQPEDCARRELEEETGYRAGRLEHLATFYTAPGFTDEIMHLYLARDLSPTAQNTDGDEFIDIEYYTASQVKKLLADKEIIDAKTIIGLLMAGLGR</sequence>
<name>A0ABU3NYZ5_9FIRM</name>
<organism evidence="5 6">
    <name type="scientific">Anaeroselena agilis</name>
    <dbReference type="NCBI Taxonomy" id="3063788"/>
    <lineage>
        <taxon>Bacteria</taxon>
        <taxon>Bacillati</taxon>
        <taxon>Bacillota</taxon>
        <taxon>Negativicutes</taxon>
        <taxon>Acetonemataceae</taxon>
        <taxon>Anaeroselena</taxon>
    </lineage>
</organism>
<keyword evidence="6" id="KW-1185">Reference proteome</keyword>
<evidence type="ECO:0000313" key="6">
    <source>
        <dbReference type="Proteomes" id="UP001254848"/>
    </source>
</evidence>
<dbReference type="PROSITE" id="PS00893">
    <property type="entry name" value="NUDIX_BOX"/>
    <property type="match status" value="1"/>
</dbReference>
<comment type="cofactor">
    <cofactor evidence="1">
        <name>Mg(2+)</name>
        <dbReference type="ChEBI" id="CHEBI:18420"/>
    </cofactor>
</comment>
<proteinExistence type="inferred from homology"/>
<dbReference type="Pfam" id="PF00293">
    <property type="entry name" value="NUDIX"/>
    <property type="match status" value="1"/>
</dbReference>
<dbReference type="EMBL" id="JAUOZS010000001">
    <property type="protein sequence ID" value="MDT8901086.1"/>
    <property type="molecule type" value="Genomic_DNA"/>
</dbReference>
<dbReference type="EC" id="3.6.-.-" evidence="5"/>
<keyword evidence="2 3" id="KW-0378">Hydrolase</keyword>
<evidence type="ECO:0000313" key="5">
    <source>
        <dbReference type="EMBL" id="MDT8901086.1"/>
    </source>
</evidence>
<accession>A0ABU3NYZ5</accession>
<dbReference type="InterPro" id="IPR020476">
    <property type="entry name" value="Nudix_hydrolase"/>
</dbReference>
<dbReference type="InterPro" id="IPR000086">
    <property type="entry name" value="NUDIX_hydrolase_dom"/>
</dbReference>
<dbReference type="PRINTS" id="PR00502">
    <property type="entry name" value="NUDIXFAMILY"/>
</dbReference>
<evidence type="ECO:0000256" key="3">
    <source>
        <dbReference type="RuleBase" id="RU003476"/>
    </source>
</evidence>
<dbReference type="SUPFAM" id="SSF55811">
    <property type="entry name" value="Nudix"/>
    <property type="match status" value="1"/>
</dbReference>